<keyword evidence="7" id="KW-1185">Reference proteome</keyword>
<dbReference type="FunFam" id="3.40.50.2000:FF:000027">
    <property type="entry name" value="Glycosyltransferase"/>
    <property type="match status" value="1"/>
</dbReference>
<dbReference type="EC" id="2.4.1.-" evidence="4"/>
<protein>
    <recommendedName>
        <fullName evidence="4">Glycosyltransferase</fullName>
        <ecNumber evidence="4">2.4.1.-</ecNumber>
    </recommendedName>
</protein>
<dbReference type="EMBL" id="JANAVB010021796">
    <property type="protein sequence ID" value="KAJ6825202.1"/>
    <property type="molecule type" value="Genomic_DNA"/>
</dbReference>
<proteinExistence type="inferred from homology"/>
<dbReference type="InterPro" id="IPR058980">
    <property type="entry name" value="Glyco_transf_N"/>
</dbReference>
<feature type="domain" description="Glycosyltransferase N-terminal" evidence="5">
    <location>
        <begin position="15"/>
        <end position="142"/>
    </location>
</feature>
<keyword evidence="2 3" id="KW-0808">Transferase</keyword>
<accession>A0AAX6G999</accession>
<evidence type="ECO:0000256" key="2">
    <source>
        <dbReference type="ARBA" id="ARBA00022679"/>
    </source>
</evidence>
<sequence length="490" mass="54562">MGSIDEAGGMRKGHLVLVPYPAQGHVTPFLKLGKLLHSYGFHITFVNTEFNHNRLLSSRGPSALDGLPGFRFETIPDGLPPSDESKTQDVPALCDSTTKNCLAPFRELLLSLNDSSASSNVPPVTCVVTDGVMSFAIDAAKEFGIPDVLFWTPSACGFMAYLHYHELIARGLVPFKDESDMTDEFLSTTIDWIPALKNMRLKDIPSFIRTTNKDDIMLNFFVRETRRASMASAIILNTFDDLERPVLDAMAKMLPPIYTIGPICLLSRHIPPNSPLASMGSSLWKEDTSCLEWLEGKDPGSVVLVSFGSITTMTNDQLIEFAWGLANSNISFLWVVRPDLVEGESGLLPEEFFAETEKRGLLASWCNQETVLMHPSIGGFLTHCGWNSTLESISSGVPTLCWPFFAEQQTNCRYLCTEWGMGMEIDNNVKRKEVEEIIRELMGGEKGKEMRRRASEWKERAFSATMKPGGNSFLNLDRVVKEVLLPKKSK</sequence>
<comment type="caution">
    <text evidence="6">The sequence shown here is derived from an EMBL/GenBank/DDBJ whole genome shotgun (WGS) entry which is preliminary data.</text>
</comment>
<dbReference type="Gene3D" id="3.40.50.2000">
    <property type="entry name" value="Glycogen Phosphorylase B"/>
    <property type="match status" value="2"/>
</dbReference>
<dbReference type="FunFam" id="3.40.50.2000:FF:000055">
    <property type="entry name" value="Glycosyltransferase"/>
    <property type="match status" value="1"/>
</dbReference>
<dbReference type="PROSITE" id="PS00375">
    <property type="entry name" value="UDPGT"/>
    <property type="match status" value="1"/>
</dbReference>
<dbReference type="PANTHER" id="PTHR11926">
    <property type="entry name" value="GLUCOSYL/GLUCURONOSYL TRANSFERASES"/>
    <property type="match status" value="1"/>
</dbReference>
<dbReference type="InterPro" id="IPR002213">
    <property type="entry name" value="UDP_glucos_trans"/>
</dbReference>
<evidence type="ECO:0000256" key="4">
    <source>
        <dbReference type="RuleBase" id="RU362057"/>
    </source>
</evidence>
<evidence type="ECO:0000313" key="6">
    <source>
        <dbReference type="EMBL" id="KAJ6825202.1"/>
    </source>
</evidence>
<dbReference type="Pfam" id="PF26168">
    <property type="entry name" value="Glyco_transf_N"/>
    <property type="match status" value="1"/>
</dbReference>
<dbReference type="Proteomes" id="UP001140949">
    <property type="component" value="Unassembled WGS sequence"/>
</dbReference>
<dbReference type="InterPro" id="IPR035595">
    <property type="entry name" value="UDP_glycos_trans_CS"/>
</dbReference>
<dbReference type="CDD" id="cd03784">
    <property type="entry name" value="GT1_Gtf-like"/>
    <property type="match status" value="1"/>
</dbReference>
<evidence type="ECO:0000256" key="1">
    <source>
        <dbReference type="ARBA" id="ARBA00009995"/>
    </source>
</evidence>
<evidence type="ECO:0000313" key="7">
    <source>
        <dbReference type="Proteomes" id="UP001140949"/>
    </source>
</evidence>
<reference evidence="6" key="1">
    <citation type="journal article" date="2023" name="GigaByte">
        <title>Genome assembly of the bearded iris, Iris pallida Lam.</title>
        <authorList>
            <person name="Bruccoleri R.E."/>
            <person name="Oakeley E.J."/>
            <person name="Faust A.M.E."/>
            <person name="Altorfer M."/>
            <person name="Dessus-Babus S."/>
            <person name="Burckhardt D."/>
            <person name="Oertli M."/>
            <person name="Naumann U."/>
            <person name="Petersen F."/>
            <person name="Wong J."/>
        </authorList>
    </citation>
    <scope>NUCLEOTIDE SEQUENCE</scope>
    <source>
        <strain evidence="6">GSM-AAB239-AS_SAM_17_03QT</strain>
    </source>
</reference>
<evidence type="ECO:0000259" key="5">
    <source>
        <dbReference type="Pfam" id="PF26168"/>
    </source>
</evidence>
<dbReference type="PANTHER" id="PTHR11926:SF774">
    <property type="entry name" value="UDP-GLYCOSYLTRANSFERASE 85A1-RELATED"/>
    <property type="match status" value="1"/>
</dbReference>
<dbReference type="GO" id="GO:0080043">
    <property type="term" value="F:quercetin 3-O-glucosyltransferase activity"/>
    <property type="evidence" value="ECO:0007669"/>
    <property type="project" value="TreeGrafter"/>
</dbReference>
<gene>
    <name evidence="6" type="ORF">M6B38_379055</name>
</gene>
<name>A0AAX6G999_IRIPA</name>
<dbReference type="GO" id="GO:0080044">
    <property type="term" value="F:quercetin 7-O-glucosyltransferase activity"/>
    <property type="evidence" value="ECO:0007669"/>
    <property type="project" value="TreeGrafter"/>
</dbReference>
<evidence type="ECO:0000256" key="3">
    <source>
        <dbReference type="RuleBase" id="RU003718"/>
    </source>
</evidence>
<comment type="similarity">
    <text evidence="1 3">Belongs to the UDP-glycosyltransferase family.</text>
</comment>
<dbReference type="Pfam" id="PF00201">
    <property type="entry name" value="UDPGT"/>
    <property type="match status" value="1"/>
</dbReference>
<reference evidence="6" key="2">
    <citation type="submission" date="2023-04" db="EMBL/GenBank/DDBJ databases">
        <authorList>
            <person name="Bruccoleri R.E."/>
            <person name="Oakeley E.J."/>
            <person name="Faust A.-M."/>
            <person name="Dessus-Babus S."/>
            <person name="Altorfer M."/>
            <person name="Burckhardt D."/>
            <person name="Oertli M."/>
            <person name="Naumann U."/>
            <person name="Petersen F."/>
            <person name="Wong J."/>
        </authorList>
    </citation>
    <scope>NUCLEOTIDE SEQUENCE</scope>
    <source>
        <strain evidence="6">GSM-AAB239-AS_SAM_17_03QT</strain>
        <tissue evidence="6">Leaf</tissue>
    </source>
</reference>
<keyword evidence="3" id="KW-0328">Glycosyltransferase</keyword>
<organism evidence="6 7">
    <name type="scientific">Iris pallida</name>
    <name type="common">Sweet iris</name>
    <dbReference type="NCBI Taxonomy" id="29817"/>
    <lineage>
        <taxon>Eukaryota</taxon>
        <taxon>Viridiplantae</taxon>
        <taxon>Streptophyta</taxon>
        <taxon>Embryophyta</taxon>
        <taxon>Tracheophyta</taxon>
        <taxon>Spermatophyta</taxon>
        <taxon>Magnoliopsida</taxon>
        <taxon>Liliopsida</taxon>
        <taxon>Asparagales</taxon>
        <taxon>Iridaceae</taxon>
        <taxon>Iridoideae</taxon>
        <taxon>Irideae</taxon>
        <taxon>Iris</taxon>
    </lineage>
</organism>
<dbReference type="SUPFAM" id="SSF53756">
    <property type="entry name" value="UDP-Glycosyltransferase/glycogen phosphorylase"/>
    <property type="match status" value="1"/>
</dbReference>
<dbReference type="AlphaFoldDB" id="A0AAX6G999"/>